<gene>
    <name evidence="1" type="ORF">M0811_08462</name>
</gene>
<keyword evidence="2" id="KW-1185">Reference proteome</keyword>
<organism evidence="1 2">
    <name type="scientific">Anaeramoeba ignava</name>
    <name type="common">Anaerobic marine amoeba</name>
    <dbReference type="NCBI Taxonomy" id="1746090"/>
    <lineage>
        <taxon>Eukaryota</taxon>
        <taxon>Metamonada</taxon>
        <taxon>Anaeramoebidae</taxon>
        <taxon>Anaeramoeba</taxon>
    </lineage>
</organism>
<dbReference type="AlphaFoldDB" id="A0A9Q0LM28"/>
<accession>A0A9Q0LM28</accession>
<evidence type="ECO:0000313" key="2">
    <source>
        <dbReference type="Proteomes" id="UP001149090"/>
    </source>
</evidence>
<dbReference type="Proteomes" id="UP001149090">
    <property type="component" value="Unassembled WGS sequence"/>
</dbReference>
<dbReference type="OrthoDB" id="10689177at2759"/>
<protein>
    <submittedName>
        <fullName evidence="1">Uncharacterized protein</fullName>
    </submittedName>
</protein>
<comment type="caution">
    <text evidence="1">The sequence shown here is derived from an EMBL/GenBank/DDBJ whole genome shotgun (WGS) entry which is preliminary data.</text>
</comment>
<proteinExistence type="predicted"/>
<name>A0A9Q0LM28_ANAIG</name>
<dbReference type="EMBL" id="JAPDFW010000073">
    <property type="protein sequence ID" value="KAJ5073625.1"/>
    <property type="molecule type" value="Genomic_DNA"/>
</dbReference>
<reference evidence="1" key="1">
    <citation type="submission" date="2022-10" db="EMBL/GenBank/DDBJ databases">
        <title>Novel sulphate-reducing endosymbionts in the free-living metamonad Anaeramoeba.</title>
        <authorList>
            <person name="Jerlstrom-Hultqvist J."/>
            <person name="Cepicka I."/>
            <person name="Gallot-Lavallee L."/>
            <person name="Salas-Leiva D."/>
            <person name="Curtis B.A."/>
            <person name="Zahonova K."/>
            <person name="Pipaliya S."/>
            <person name="Dacks J."/>
            <person name="Roger A.J."/>
        </authorList>
    </citation>
    <scope>NUCLEOTIDE SEQUENCE</scope>
    <source>
        <strain evidence="1">BMAN</strain>
    </source>
</reference>
<sequence>MLLISRECYTQHSLSHLVSLFWNSLITPNLRTTSQKNSDSKNILTKQDIMRSIFAYLLKIISLALTKKIDKTFPLSLTKTICAIVSRADPKFSFEFFTSQLLNFPDSPTDPNEFYQFIQDKQVDVPIYQHSSILLLDDLIFENGIFAVKFLPLLLQHAFIQNPNNEIGNNMLYYMIHSIVVRYSQSEETRKHAGEFLEMLMKPHKTMELVQLPQVLYQTKTQEQADDTNTDQDDDRVDWDHIYQMDADMKINSLEYTEQNIQIIQKFVELFQPFKSNFQQRWRNTLLSWSVKSVDERLTNNCLTAFYILVEDFNDSMIKQMVIFALESLQYNRLEVFSNIAKIFEDMITTKHNKLSIESLSNIASLACLLLFSETSKMFALGLKLLDIFSRLEKNNSKLYPAIFLNAKNLFLDDEKSAQKQKLPIDAPLMRILFRAFTQESFSETAMNILECFLFSWESVLISSNNRLFISFLLILALKFMSDEKESVVLKMKQFSETCGNLHNSIAKKFVNVYSSYAHFSDNTQNSHPNNEFLKEFFEKFAQNFNTNLDFIFMAVKSLLIFTRENNHKLKIVLMQIVPHLLASFRVNWTQLEYQELIDIIQITSHSSSVLLSQESENAFSFIISRVSEDKQLNGLDFISLPMQIDELRQKSISAMKEKPVDKQIEQMLNSNDMDSSPEFEKRYRRLFNLLGVKNMN</sequence>
<evidence type="ECO:0000313" key="1">
    <source>
        <dbReference type="EMBL" id="KAJ5073625.1"/>
    </source>
</evidence>